<reference evidence="4 5" key="1">
    <citation type="submission" date="2019-11" db="EMBL/GenBank/DDBJ databases">
        <title>Draft genome sequences of five Paenibacillus species of dairy origin.</title>
        <authorList>
            <person name="Olajide A.M."/>
            <person name="Chen S."/>
            <person name="Lapointe G."/>
        </authorList>
    </citation>
    <scope>NUCLEOTIDE SEQUENCE [LARGE SCALE GENOMIC DNA]</scope>
    <source>
        <strain evidence="4 5">2CS3</strain>
    </source>
</reference>
<evidence type="ECO:0000256" key="1">
    <source>
        <dbReference type="ARBA" id="ARBA00001933"/>
    </source>
</evidence>
<dbReference type="NCBIfam" id="TIGR03528">
    <property type="entry name" value="2_3_DAP_am_ly"/>
    <property type="match status" value="1"/>
</dbReference>
<dbReference type="InterPro" id="IPR036052">
    <property type="entry name" value="TrpB-like_PALP_sf"/>
</dbReference>
<dbReference type="EC" id="4.3.1.15" evidence="4"/>
<dbReference type="NCBIfam" id="NF006058">
    <property type="entry name" value="PRK08206.1"/>
    <property type="match status" value="1"/>
</dbReference>
<dbReference type="PANTHER" id="PTHR42937:SF1">
    <property type="entry name" value="DIAMINOPROPIONATE AMMONIA-LYASE"/>
    <property type="match status" value="1"/>
</dbReference>
<dbReference type="InterPro" id="IPR001926">
    <property type="entry name" value="TrpB-like_PALP"/>
</dbReference>
<organism evidence="4 5">
    <name type="scientific">Paenibacillus validus</name>
    <dbReference type="NCBI Taxonomy" id="44253"/>
    <lineage>
        <taxon>Bacteria</taxon>
        <taxon>Bacillati</taxon>
        <taxon>Bacillota</taxon>
        <taxon>Bacilli</taxon>
        <taxon>Bacillales</taxon>
        <taxon>Paenibacillaceae</taxon>
        <taxon>Paenibacillus</taxon>
    </lineage>
</organism>
<keyword evidence="2" id="KW-0663">Pyridoxal phosphate</keyword>
<evidence type="ECO:0000313" key="5">
    <source>
        <dbReference type="Proteomes" id="UP000450917"/>
    </source>
</evidence>
<evidence type="ECO:0000313" key="4">
    <source>
        <dbReference type="EMBL" id="MUG71038.1"/>
    </source>
</evidence>
<accession>A0A7X2Z9W5</accession>
<dbReference type="NCBIfam" id="TIGR01747">
    <property type="entry name" value="diampropi_NH3ly"/>
    <property type="match status" value="1"/>
</dbReference>
<dbReference type="Pfam" id="PF00291">
    <property type="entry name" value="PALP"/>
    <property type="match status" value="1"/>
</dbReference>
<evidence type="ECO:0000256" key="2">
    <source>
        <dbReference type="ARBA" id="ARBA00022898"/>
    </source>
</evidence>
<keyword evidence="5" id="KW-1185">Reference proteome</keyword>
<proteinExistence type="predicted"/>
<dbReference type="PANTHER" id="PTHR42937">
    <property type="match status" value="1"/>
</dbReference>
<sequence length="402" mass="43831">MKFICNDARNPDANELPLWLSVNESVKALNFQKSMSGYAVTPLIALNRLAEAVGVAGIAVKDESYRLGLNAFKGLGVTYALGNVICGKLGIIIEDTTFDYLKSAEVRHKLGDLTFTTATDGNHGRAVAWVARQFGQKAVVYLPKGSAARRVEAIRETGAQAIVTEFNYDDTVQLAKEKAAENGWEIVQDTAWDGYTRIPQWIMQGYTTILGEVGEQIRHMEMPEPTHIVLQAGVGGMAGALLGYWANLYEGKHPVTLIVEPDNAACIFHSASVGDREPHQVYGSLETIMAGLACGEPNPIAWSILRDFADAYVSCPDYVAARGMRMLASPLEGDQRVISGESGAVGIGLLSLLMSEPEFSGIRSKLKLDQDSVVLFINTEGDTDPVLYRQIVWDGKYPMPQR</sequence>
<dbReference type="GO" id="GO:1901605">
    <property type="term" value="P:alpha-amino acid metabolic process"/>
    <property type="evidence" value="ECO:0007669"/>
    <property type="project" value="UniProtKB-ARBA"/>
</dbReference>
<dbReference type="SUPFAM" id="SSF53686">
    <property type="entry name" value="Tryptophan synthase beta subunit-like PLP-dependent enzymes"/>
    <property type="match status" value="1"/>
</dbReference>
<dbReference type="Proteomes" id="UP000450917">
    <property type="component" value="Unassembled WGS sequence"/>
</dbReference>
<dbReference type="GO" id="GO:0008838">
    <property type="term" value="F:diaminopropionate ammonia-lyase activity"/>
    <property type="evidence" value="ECO:0007669"/>
    <property type="project" value="UniProtKB-EC"/>
</dbReference>
<dbReference type="Gene3D" id="3.40.50.1100">
    <property type="match status" value="3"/>
</dbReference>
<dbReference type="InterPro" id="IPR010081">
    <property type="entry name" value="DiNH2opropionate_NH3_lyase"/>
</dbReference>
<feature type="domain" description="Tryptophan synthase beta chain-like PALP" evidence="3">
    <location>
        <begin position="37"/>
        <end position="352"/>
    </location>
</feature>
<name>A0A7X2Z9W5_9BACL</name>
<protein>
    <submittedName>
        <fullName evidence="4">Diaminopropionate ammonia-lyase</fullName>
        <ecNumber evidence="4">4.3.1.15</ecNumber>
    </submittedName>
</protein>
<dbReference type="AlphaFoldDB" id="A0A7X2Z9W5"/>
<dbReference type="CDD" id="cd00640">
    <property type="entry name" value="Trp-synth-beta_II"/>
    <property type="match status" value="1"/>
</dbReference>
<gene>
    <name evidence="4" type="primary">dpaL</name>
    <name evidence="4" type="ORF">GNP93_10130</name>
</gene>
<comment type="caution">
    <text evidence="4">The sequence shown here is derived from an EMBL/GenBank/DDBJ whole genome shotgun (WGS) entry which is preliminary data.</text>
</comment>
<dbReference type="EMBL" id="WNZX01000007">
    <property type="protein sequence ID" value="MUG71038.1"/>
    <property type="molecule type" value="Genomic_DNA"/>
</dbReference>
<dbReference type="GO" id="GO:0030170">
    <property type="term" value="F:pyridoxal phosphate binding"/>
    <property type="evidence" value="ECO:0007669"/>
    <property type="project" value="InterPro"/>
</dbReference>
<comment type="cofactor">
    <cofactor evidence="1">
        <name>pyridoxal 5'-phosphate</name>
        <dbReference type="ChEBI" id="CHEBI:597326"/>
    </cofactor>
</comment>
<keyword evidence="4" id="KW-0456">Lyase</keyword>
<dbReference type="InterPro" id="IPR019871">
    <property type="entry name" value="DiNH2propionate_NH3-lyase_sub"/>
</dbReference>
<evidence type="ECO:0000259" key="3">
    <source>
        <dbReference type="Pfam" id="PF00291"/>
    </source>
</evidence>